<dbReference type="AlphaFoldDB" id="A0A0F8B333"/>
<accession>A0A0F8B333</accession>
<dbReference type="GO" id="GO:0005615">
    <property type="term" value="C:extracellular space"/>
    <property type="evidence" value="ECO:0007669"/>
    <property type="project" value="TreeGrafter"/>
</dbReference>
<dbReference type="InterPro" id="IPR051743">
    <property type="entry name" value="TAFA_chemokine-like"/>
</dbReference>
<evidence type="ECO:0000256" key="2">
    <source>
        <dbReference type="ARBA" id="ARBA00022729"/>
    </source>
</evidence>
<protein>
    <submittedName>
        <fullName evidence="3">Protein FAM19A2</fullName>
    </submittedName>
</protein>
<dbReference type="Pfam" id="PF12020">
    <property type="entry name" value="TAFA"/>
    <property type="match status" value="1"/>
</dbReference>
<sequence length="264" mass="29600">MLHGARDKEWANSLVWRDRVESFTPQLSEGNICVLANERCLLCDGAIGSLQPSEVTVSVTVQVKSEIDMEGKGRMGMSERYTQIGNKGALLVMVLVISVWEMTVPMEATTDFERHKSTKLYTVEHQQQQQQQRVQDRRGPLTAAQQAHHVRTGTCEVVALHRCCNKNKIEERSQTVKCSCFPGQVAGTTRAAPSCVDASIVEQKWWCQMHPCLDGEECKVLPDLKGWSCATGNKIKTTKVKSDWQPTLRSNLLMVQLSPPEIME</sequence>
<dbReference type="PANTHER" id="PTHR31770">
    <property type="entry name" value="CHEMOKINE-LIKE PROTEIN TAFA FAMILY MEMBER"/>
    <property type="match status" value="1"/>
</dbReference>
<dbReference type="InterPro" id="IPR020350">
    <property type="entry name" value="Chemokine-like_TAFA"/>
</dbReference>
<name>A0A0F8B333_LARCR</name>
<proteinExistence type="inferred from homology"/>
<reference evidence="3" key="1">
    <citation type="journal article" date="2015" name="PLoS Genet.">
        <title>Genome Sequencing of the Perciform Fish Larimichthys crocea Provides Insights into Molecular and Genetic Mechanisms of Stress Adaptation.</title>
        <authorList>
            <person name="Ao J."/>
            <person name="Mu Y."/>
            <person name="Xiang L.X."/>
            <person name="Fan D."/>
            <person name="Feng M."/>
            <person name="Zhang S."/>
            <person name="Shi Q."/>
            <person name="Zhu L.Y."/>
            <person name="Li T."/>
            <person name="Ding Y."/>
            <person name="Nie L."/>
            <person name="Li Q."/>
            <person name="Dong W.R."/>
            <person name="Jiang L."/>
            <person name="Sun B."/>
            <person name="Zhang X."/>
            <person name="Li M."/>
            <person name="Zhang H.Q."/>
            <person name="Xie S."/>
            <person name="Zhu Y."/>
            <person name="Jiang X."/>
            <person name="Wang X."/>
            <person name="Mu P."/>
            <person name="Chen W."/>
            <person name="Yue Z."/>
            <person name="Wang Z."/>
            <person name="Wang J."/>
            <person name="Shao J.Z."/>
            <person name="Chen X."/>
        </authorList>
    </citation>
    <scope>NUCLEOTIDE SEQUENCE [LARGE SCALE GENOMIC DNA]</scope>
    <source>
        <strain evidence="3">SSNF</strain>
        <tissue evidence="3">Blood</tissue>
    </source>
</reference>
<keyword evidence="2" id="KW-0732">Signal</keyword>
<dbReference type="PANTHER" id="PTHR31770:SF1">
    <property type="entry name" value="CHEMOKINE-LIKE PROTEIN TAFA-2"/>
    <property type="match status" value="1"/>
</dbReference>
<comment type="similarity">
    <text evidence="1">Belongs to the TAFA family.</text>
</comment>
<organism evidence="3">
    <name type="scientific">Larimichthys crocea</name>
    <name type="common">Large yellow croaker</name>
    <name type="synonym">Pseudosciaena crocea</name>
    <dbReference type="NCBI Taxonomy" id="215358"/>
    <lineage>
        <taxon>Eukaryota</taxon>
        <taxon>Metazoa</taxon>
        <taxon>Chordata</taxon>
        <taxon>Craniata</taxon>
        <taxon>Vertebrata</taxon>
        <taxon>Euteleostomi</taxon>
        <taxon>Actinopterygii</taxon>
        <taxon>Neopterygii</taxon>
        <taxon>Teleostei</taxon>
        <taxon>Neoteleostei</taxon>
        <taxon>Acanthomorphata</taxon>
        <taxon>Eupercaria</taxon>
        <taxon>Sciaenidae</taxon>
        <taxon>Larimichthys</taxon>
    </lineage>
</organism>
<evidence type="ECO:0000313" key="3">
    <source>
        <dbReference type="EMBL" id="KKF22412.1"/>
    </source>
</evidence>
<gene>
    <name evidence="3" type="ORF">EH28_07093</name>
</gene>
<evidence type="ECO:0000256" key="1">
    <source>
        <dbReference type="ARBA" id="ARBA00006101"/>
    </source>
</evidence>
<dbReference type="EMBL" id="KQ041811">
    <property type="protein sequence ID" value="KKF22412.1"/>
    <property type="molecule type" value="Genomic_DNA"/>
</dbReference>
<dbReference type="GO" id="GO:0048018">
    <property type="term" value="F:receptor ligand activity"/>
    <property type="evidence" value="ECO:0007669"/>
    <property type="project" value="TreeGrafter"/>
</dbReference>